<dbReference type="PANTHER" id="PTHR33112:SF12">
    <property type="entry name" value="HETEROKARYON INCOMPATIBILITY DOMAIN-CONTAINING PROTEIN"/>
    <property type="match status" value="1"/>
</dbReference>
<comment type="caution">
    <text evidence="2">The sequence shown here is derived from an EMBL/GenBank/DDBJ whole genome shotgun (WGS) entry which is preliminary data.</text>
</comment>
<dbReference type="AlphaFoldDB" id="A0AAN6TP37"/>
<name>A0AAN6TP37_9PEZI</name>
<reference evidence="2" key="1">
    <citation type="journal article" date="2023" name="Mol. Phylogenet. Evol.">
        <title>Genome-scale phylogeny and comparative genomics of the fungal order Sordariales.</title>
        <authorList>
            <person name="Hensen N."/>
            <person name="Bonometti L."/>
            <person name="Westerberg I."/>
            <person name="Brannstrom I.O."/>
            <person name="Guillou S."/>
            <person name="Cros-Aarteil S."/>
            <person name="Calhoun S."/>
            <person name="Haridas S."/>
            <person name="Kuo A."/>
            <person name="Mondo S."/>
            <person name="Pangilinan J."/>
            <person name="Riley R."/>
            <person name="LaButti K."/>
            <person name="Andreopoulos B."/>
            <person name="Lipzen A."/>
            <person name="Chen C."/>
            <person name="Yan M."/>
            <person name="Daum C."/>
            <person name="Ng V."/>
            <person name="Clum A."/>
            <person name="Steindorff A."/>
            <person name="Ohm R.A."/>
            <person name="Martin F."/>
            <person name="Silar P."/>
            <person name="Natvig D.O."/>
            <person name="Lalanne C."/>
            <person name="Gautier V."/>
            <person name="Ament-Velasquez S.L."/>
            <person name="Kruys A."/>
            <person name="Hutchinson M.I."/>
            <person name="Powell A.J."/>
            <person name="Barry K."/>
            <person name="Miller A.N."/>
            <person name="Grigoriev I.V."/>
            <person name="Debuchy R."/>
            <person name="Gladieux P."/>
            <person name="Hiltunen Thoren M."/>
            <person name="Johannesson H."/>
        </authorList>
    </citation>
    <scope>NUCLEOTIDE SEQUENCE</scope>
    <source>
        <strain evidence="2">CBS 731.68</strain>
    </source>
</reference>
<evidence type="ECO:0000313" key="3">
    <source>
        <dbReference type="Proteomes" id="UP001302602"/>
    </source>
</evidence>
<dbReference type="Proteomes" id="UP001302602">
    <property type="component" value="Unassembled WGS sequence"/>
</dbReference>
<dbReference type="PANTHER" id="PTHR33112">
    <property type="entry name" value="DOMAIN PROTEIN, PUTATIVE-RELATED"/>
    <property type="match status" value="1"/>
</dbReference>
<protein>
    <submittedName>
        <fullName evidence="2">HET-domain-containing protein</fullName>
    </submittedName>
</protein>
<feature type="domain" description="Heterokaryon incompatibility" evidence="1">
    <location>
        <begin position="3"/>
        <end position="142"/>
    </location>
</feature>
<dbReference type="InterPro" id="IPR010730">
    <property type="entry name" value="HET"/>
</dbReference>
<dbReference type="EMBL" id="MU853291">
    <property type="protein sequence ID" value="KAK4118038.1"/>
    <property type="molecule type" value="Genomic_DNA"/>
</dbReference>
<evidence type="ECO:0000259" key="1">
    <source>
        <dbReference type="Pfam" id="PF06985"/>
    </source>
</evidence>
<reference evidence="2" key="2">
    <citation type="submission" date="2023-05" db="EMBL/GenBank/DDBJ databases">
        <authorList>
            <consortium name="Lawrence Berkeley National Laboratory"/>
            <person name="Steindorff A."/>
            <person name="Hensen N."/>
            <person name="Bonometti L."/>
            <person name="Westerberg I."/>
            <person name="Brannstrom I.O."/>
            <person name="Guillou S."/>
            <person name="Cros-Aarteil S."/>
            <person name="Calhoun S."/>
            <person name="Haridas S."/>
            <person name="Kuo A."/>
            <person name="Mondo S."/>
            <person name="Pangilinan J."/>
            <person name="Riley R."/>
            <person name="Labutti K."/>
            <person name="Andreopoulos B."/>
            <person name="Lipzen A."/>
            <person name="Chen C."/>
            <person name="Yanf M."/>
            <person name="Daum C."/>
            <person name="Ng V."/>
            <person name="Clum A."/>
            <person name="Ohm R."/>
            <person name="Martin F."/>
            <person name="Silar P."/>
            <person name="Natvig D."/>
            <person name="Lalanne C."/>
            <person name="Gautier V."/>
            <person name="Ament-Velasquez S.L."/>
            <person name="Kruys A."/>
            <person name="Hutchinson M.I."/>
            <person name="Powell A.J."/>
            <person name="Barry K."/>
            <person name="Miller A.N."/>
            <person name="Grigoriev I.V."/>
            <person name="Debuchy R."/>
            <person name="Gladieux P."/>
            <person name="Thoren M.H."/>
            <person name="Johannesson H."/>
        </authorList>
    </citation>
    <scope>NUCLEOTIDE SEQUENCE</scope>
    <source>
        <strain evidence="2">CBS 731.68</strain>
    </source>
</reference>
<dbReference type="RefSeq" id="XP_062641811.1">
    <property type="nucleotide sequence ID" value="XM_062789747.1"/>
</dbReference>
<evidence type="ECO:0000313" key="2">
    <source>
        <dbReference type="EMBL" id="KAK4118038.1"/>
    </source>
</evidence>
<accession>A0AAN6TP37</accession>
<proteinExistence type="predicted"/>
<sequence>MEYFALSYVWGDVTQVALTRANREALRRPGSLWTKTGDTRVALPKTISDAIALCSACDQRYLWVDSLCIVQDDPDNKHVQIQAMGQIYMGASLTLIAAAGSDASAGLLPCPLGTSKAIQPLHVKKDAIRGSAWASRGWTLQEEVLSRRKLYFAGDAVLFRCRVGIVGSEFGLDLEGSDPGLAGGDFEGHRETLPSWVISLNTFSIDTLPSPRLPGPSKGLIYDFTQFVSDYLSRALLFPDDIIDAFQGILAHVSQAGLIHR</sequence>
<keyword evidence="3" id="KW-1185">Reference proteome</keyword>
<organism evidence="2 3">
    <name type="scientific">Parathielavia appendiculata</name>
    <dbReference type="NCBI Taxonomy" id="2587402"/>
    <lineage>
        <taxon>Eukaryota</taxon>
        <taxon>Fungi</taxon>
        <taxon>Dikarya</taxon>
        <taxon>Ascomycota</taxon>
        <taxon>Pezizomycotina</taxon>
        <taxon>Sordariomycetes</taxon>
        <taxon>Sordariomycetidae</taxon>
        <taxon>Sordariales</taxon>
        <taxon>Chaetomiaceae</taxon>
        <taxon>Parathielavia</taxon>
    </lineage>
</organism>
<gene>
    <name evidence="2" type="ORF">N657DRAFT_584357</name>
</gene>
<dbReference type="GeneID" id="87826517"/>
<dbReference type="Pfam" id="PF06985">
    <property type="entry name" value="HET"/>
    <property type="match status" value="1"/>
</dbReference>